<feature type="transmembrane region" description="Helical" evidence="2">
    <location>
        <begin position="21"/>
        <end position="46"/>
    </location>
</feature>
<gene>
    <name evidence="3" type="ORF">K402DRAFT_215927</name>
</gene>
<feature type="compositionally biased region" description="Basic and acidic residues" evidence="1">
    <location>
        <begin position="219"/>
        <end position="238"/>
    </location>
</feature>
<dbReference type="Proteomes" id="UP000800041">
    <property type="component" value="Unassembled WGS sequence"/>
</dbReference>
<reference evidence="3" key="1">
    <citation type="journal article" date="2020" name="Stud. Mycol.">
        <title>101 Dothideomycetes genomes: a test case for predicting lifestyles and emergence of pathogens.</title>
        <authorList>
            <person name="Haridas S."/>
            <person name="Albert R."/>
            <person name="Binder M."/>
            <person name="Bloem J."/>
            <person name="Labutti K."/>
            <person name="Salamov A."/>
            <person name="Andreopoulos B."/>
            <person name="Baker S."/>
            <person name="Barry K."/>
            <person name="Bills G."/>
            <person name="Bluhm B."/>
            <person name="Cannon C."/>
            <person name="Castanera R."/>
            <person name="Culley D."/>
            <person name="Daum C."/>
            <person name="Ezra D."/>
            <person name="Gonzalez J."/>
            <person name="Henrissat B."/>
            <person name="Kuo A."/>
            <person name="Liang C."/>
            <person name="Lipzen A."/>
            <person name="Lutzoni F."/>
            <person name="Magnuson J."/>
            <person name="Mondo S."/>
            <person name="Nolan M."/>
            <person name="Ohm R."/>
            <person name="Pangilinan J."/>
            <person name="Park H.-J."/>
            <person name="Ramirez L."/>
            <person name="Alfaro M."/>
            <person name="Sun H."/>
            <person name="Tritt A."/>
            <person name="Yoshinaga Y."/>
            <person name="Zwiers L.-H."/>
            <person name="Turgeon B."/>
            <person name="Goodwin S."/>
            <person name="Spatafora J."/>
            <person name="Crous P."/>
            <person name="Grigoriev I."/>
        </authorList>
    </citation>
    <scope>NUCLEOTIDE SEQUENCE</scope>
    <source>
        <strain evidence="3">CBS 113979</strain>
    </source>
</reference>
<accession>A0A6G1GMJ2</accession>
<keyword evidence="2" id="KW-0472">Membrane</keyword>
<feature type="region of interest" description="Disordered" evidence="1">
    <location>
        <begin position="196"/>
        <end position="264"/>
    </location>
</feature>
<feature type="transmembrane region" description="Helical" evidence="2">
    <location>
        <begin position="91"/>
        <end position="111"/>
    </location>
</feature>
<evidence type="ECO:0008006" key="5">
    <source>
        <dbReference type="Google" id="ProtNLM"/>
    </source>
</evidence>
<dbReference type="OrthoDB" id="5344006at2759"/>
<name>A0A6G1GMJ2_9PEZI</name>
<keyword evidence="2" id="KW-1133">Transmembrane helix</keyword>
<sequence>MSALRDRLSRHKTAPTHYPFLLFHGLRSAQLLSSVVVGSIMCYFIYHLKAGRWPLPWTFIVLLTVSLLTLLFLSLTIILHLCTGLNPRLNIVLNLSSGCLWTLGFALLTWWSSTTLSHVCNLENWHDGTGVMVCRTYKVLFAFALLGWVSTLAALTLDFIVWRRATRLGRYGRMGEPLVAGGRDVKRGGFQDLPGEEAQGEELGHYPGGFTDQGTDEFGLDKNERIPRAARGEARNAKGGEGGYEVPEGQFGYDDTEYRGAHGR</sequence>
<evidence type="ECO:0000313" key="3">
    <source>
        <dbReference type="EMBL" id="KAF1981977.1"/>
    </source>
</evidence>
<keyword evidence="2" id="KW-0812">Transmembrane</keyword>
<feature type="transmembrane region" description="Helical" evidence="2">
    <location>
        <begin position="139"/>
        <end position="161"/>
    </location>
</feature>
<evidence type="ECO:0000256" key="1">
    <source>
        <dbReference type="SAM" id="MobiDB-lite"/>
    </source>
</evidence>
<dbReference type="EMBL" id="ML977190">
    <property type="protein sequence ID" value="KAF1981977.1"/>
    <property type="molecule type" value="Genomic_DNA"/>
</dbReference>
<evidence type="ECO:0000313" key="4">
    <source>
        <dbReference type="Proteomes" id="UP000800041"/>
    </source>
</evidence>
<proteinExistence type="predicted"/>
<evidence type="ECO:0000256" key="2">
    <source>
        <dbReference type="SAM" id="Phobius"/>
    </source>
</evidence>
<organism evidence="3 4">
    <name type="scientific">Aulographum hederae CBS 113979</name>
    <dbReference type="NCBI Taxonomy" id="1176131"/>
    <lineage>
        <taxon>Eukaryota</taxon>
        <taxon>Fungi</taxon>
        <taxon>Dikarya</taxon>
        <taxon>Ascomycota</taxon>
        <taxon>Pezizomycotina</taxon>
        <taxon>Dothideomycetes</taxon>
        <taxon>Pleosporomycetidae</taxon>
        <taxon>Aulographales</taxon>
        <taxon>Aulographaceae</taxon>
    </lineage>
</organism>
<feature type="transmembrane region" description="Helical" evidence="2">
    <location>
        <begin position="58"/>
        <end position="79"/>
    </location>
</feature>
<protein>
    <recommendedName>
        <fullName evidence="5">MARVEL domain-containing protein</fullName>
    </recommendedName>
</protein>
<dbReference type="AlphaFoldDB" id="A0A6G1GMJ2"/>
<keyword evidence="4" id="KW-1185">Reference proteome</keyword>